<accession>A0A418NG39</accession>
<protein>
    <submittedName>
        <fullName evidence="2">AbrB/MazE/SpoVT family DNA-binding domain-containing protein</fullName>
    </submittedName>
</protein>
<sequence>MNATLKITRIGNSAGIILPKEVLARLRAGVGDALFLTEAPDGVRLTAADPDFASKMEAAEAIMREDRDILRVLAK</sequence>
<dbReference type="GO" id="GO:0003677">
    <property type="term" value="F:DNA binding"/>
    <property type="evidence" value="ECO:0007669"/>
    <property type="project" value="UniProtKB-KW"/>
</dbReference>
<dbReference type="InterPro" id="IPR013432">
    <property type="entry name" value="Doc_partner"/>
</dbReference>
<proteinExistence type="predicted"/>
<dbReference type="Pfam" id="PF04014">
    <property type="entry name" value="MazE_antitoxin"/>
    <property type="match status" value="1"/>
</dbReference>
<dbReference type="EMBL" id="QXFK01000018">
    <property type="protein sequence ID" value="RIV77022.1"/>
    <property type="molecule type" value="Genomic_DNA"/>
</dbReference>
<evidence type="ECO:0000313" key="3">
    <source>
        <dbReference type="Proteomes" id="UP000285092"/>
    </source>
</evidence>
<dbReference type="AlphaFoldDB" id="A0A418NG39"/>
<dbReference type="Proteomes" id="UP000285092">
    <property type="component" value="Unassembled WGS sequence"/>
</dbReference>
<dbReference type="SUPFAM" id="SSF89447">
    <property type="entry name" value="AbrB/MazE/MraZ-like"/>
    <property type="match status" value="1"/>
</dbReference>
<dbReference type="SMART" id="SM00966">
    <property type="entry name" value="SpoVT_AbrB"/>
    <property type="match status" value="1"/>
</dbReference>
<organism evidence="2 3">
    <name type="scientific">Pelagerythrobacter aerophilus</name>
    <dbReference type="NCBI Taxonomy" id="2306995"/>
    <lineage>
        <taxon>Bacteria</taxon>
        <taxon>Pseudomonadati</taxon>
        <taxon>Pseudomonadota</taxon>
        <taxon>Alphaproteobacteria</taxon>
        <taxon>Sphingomonadales</taxon>
        <taxon>Erythrobacteraceae</taxon>
        <taxon>Pelagerythrobacter</taxon>
    </lineage>
</organism>
<dbReference type="NCBIfam" id="TIGR02609">
    <property type="entry name" value="doc_partner"/>
    <property type="match status" value="1"/>
</dbReference>
<evidence type="ECO:0000313" key="2">
    <source>
        <dbReference type="EMBL" id="RIV77022.1"/>
    </source>
</evidence>
<dbReference type="InterPro" id="IPR007159">
    <property type="entry name" value="SpoVT-AbrB_dom"/>
</dbReference>
<dbReference type="OrthoDB" id="5459182at2"/>
<keyword evidence="3" id="KW-1185">Reference proteome</keyword>
<dbReference type="InterPro" id="IPR037914">
    <property type="entry name" value="SpoVT-AbrB_sf"/>
</dbReference>
<keyword evidence="2" id="KW-0238">DNA-binding</keyword>
<reference evidence="2 3" key="1">
    <citation type="submission" date="2018-08" db="EMBL/GenBank/DDBJ databases">
        <title>Altererythrobacter sp.Ery1 and Ery12, the genome sequencing of novel strains in genus Alterythrobacter.</title>
        <authorList>
            <person name="Cheng H."/>
            <person name="Wu Y.-H."/>
            <person name="Fang C."/>
            <person name="Xu X.-W."/>
        </authorList>
    </citation>
    <scope>NUCLEOTIDE SEQUENCE [LARGE SCALE GENOMIC DNA]</scope>
    <source>
        <strain evidence="2 3">Ery1</strain>
    </source>
</reference>
<dbReference type="Gene3D" id="2.10.260.10">
    <property type="match status" value="1"/>
</dbReference>
<dbReference type="RefSeq" id="WP_119514080.1">
    <property type="nucleotide sequence ID" value="NZ_QXFK01000018.1"/>
</dbReference>
<name>A0A418NG39_9SPHN</name>
<gene>
    <name evidence="2" type="ORF">D2V04_12980</name>
</gene>
<evidence type="ECO:0000259" key="1">
    <source>
        <dbReference type="SMART" id="SM00966"/>
    </source>
</evidence>
<feature type="domain" description="SpoVT-AbrB" evidence="1">
    <location>
        <begin position="8"/>
        <end position="53"/>
    </location>
</feature>
<comment type="caution">
    <text evidence="2">The sequence shown here is derived from an EMBL/GenBank/DDBJ whole genome shotgun (WGS) entry which is preliminary data.</text>
</comment>